<evidence type="ECO:0000256" key="4">
    <source>
        <dbReference type="SAM" id="MobiDB-lite"/>
    </source>
</evidence>
<reference evidence="6 7" key="1">
    <citation type="submission" date="2019-04" db="EMBL/GenBank/DDBJ databases">
        <title>High contiguity whole genome sequence and gene annotation resource for two Venturia nashicola isolates.</title>
        <authorList>
            <person name="Prokchorchik M."/>
            <person name="Won K."/>
            <person name="Lee Y."/>
            <person name="Choi E.D."/>
            <person name="Segonzac C."/>
            <person name="Sohn K.H."/>
        </authorList>
    </citation>
    <scope>NUCLEOTIDE SEQUENCE [LARGE SCALE GENOMIC DNA]</scope>
    <source>
        <strain evidence="6 7">PRI2</strain>
    </source>
</reference>
<dbReference type="Proteomes" id="UP000298493">
    <property type="component" value="Unassembled WGS sequence"/>
</dbReference>
<accession>A0A4Z1P4B7</accession>
<dbReference type="Pfam" id="PF04082">
    <property type="entry name" value="Fungal_trans"/>
    <property type="match status" value="1"/>
</dbReference>
<dbReference type="EMBL" id="SNSC02000008">
    <property type="protein sequence ID" value="TID22318.1"/>
    <property type="molecule type" value="Genomic_DNA"/>
</dbReference>
<keyword evidence="2" id="KW-0479">Metal-binding</keyword>
<organism evidence="6 7">
    <name type="scientific">Venturia nashicola</name>
    <dbReference type="NCBI Taxonomy" id="86259"/>
    <lineage>
        <taxon>Eukaryota</taxon>
        <taxon>Fungi</taxon>
        <taxon>Dikarya</taxon>
        <taxon>Ascomycota</taxon>
        <taxon>Pezizomycotina</taxon>
        <taxon>Dothideomycetes</taxon>
        <taxon>Pleosporomycetidae</taxon>
        <taxon>Venturiales</taxon>
        <taxon>Venturiaceae</taxon>
        <taxon>Venturia</taxon>
    </lineage>
</organism>
<dbReference type="SUPFAM" id="SSF57701">
    <property type="entry name" value="Zn2/Cys6 DNA-binding domain"/>
    <property type="match status" value="1"/>
</dbReference>
<dbReference type="PANTHER" id="PTHR31001">
    <property type="entry name" value="UNCHARACTERIZED TRANSCRIPTIONAL REGULATORY PROTEIN"/>
    <property type="match status" value="1"/>
</dbReference>
<dbReference type="PANTHER" id="PTHR31001:SF45">
    <property type="entry name" value="ZN(II)2CYS6 TRANSCRIPTION FACTOR (EUROFUNG)"/>
    <property type="match status" value="1"/>
</dbReference>
<dbReference type="Gene3D" id="4.10.240.10">
    <property type="entry name" value="Zn(2)-C6 fungal-type DNA-binding domain"/>
    <property type="match status" value="1"/>
</dbReference>
<dbReference type="GO" id="GO:0008270">
    <property type="term" value="F:zinc ion binding"/>
    <property type="evidence" value="ECO:0007669"/>
    <property type="project" value="InterPro"/>
</dbReference>
<dbReference type="SMART" id="SM00066">
    <property type="entry name" value="GAL4"/>
    <property type="match status" value="1"/>
</dbReference>
<feature type="compositionally biased region" description="Acidic residues" evidence="4">
    <location>
        <begin position="99"/>
        <end position="116"/>
    </location>
</feature>
<feature type="region of interest" description="Disordered" evidence="4">
    <location>
        <begin position="94"/>
        <end position="136"/>
    </location>
</feature>
<dbReference type="CDD" id="cd00067">
    <property type="entry name" value="GAL4"/>
    <property type="match status" value="1"/>
</dbReference>
<keyword evidence="7" id="KW-1185">Reference proteome</keyword>
<dbReference type="InterPro" id="IPR036864">
    <property type="entry name" value="Zn2-C6_fun-type_DNA-bd_sf"/>
</dbReference>
<evidence type="ECO:0000256" key="3">
    <source>
        <dbReference type="ARBA" id="ARBA00023242"/>
    </source>
</evidence>
<dbReference type="InterPro" id="IPR050613">
    <property type="entry name" value="Sec_Metabolite_Reg"/>
</dbReference>
<feature type="domain" description="Zn(2)-C6 fungal-type" evidence="5">
    <location>
        <begin position="26"/>
        <end position="53"/>
    </location>
</feature>
<evidence type="ECO:0000313" key="6">
    <source>
        <dbReference type="EMBL" id="TID22318.1"/>
    </source>
</evidence>
<dbReference type="Pfam" id="PF00172">
    <property type="entry name" value="Zn_clus"/>
    <property type="match status" value="1"/>
</dbReference>
<name>A0A4Z1P4B7_9PEZI</name>
<dbReference type="GO" id="GO:0005634">
    <property type="term" value="C:nucleus"/>
    <property type="evidence" value="ECO:0007669"/>
    <property type="project" value="UniProtKB-SubCell"/>
</dbReference>
<evidence type="ECO:0000256" key="2">
    <source>
        <dbReference type="ARBA" id="ARBA00022723"/>
    </source>
</evidence>
<dbReference type="PROSITE" id="PS50048">
    <property type="entry name" value="ZN2_CY6_FUNGAL_2"/>
    <property type="match status" value="1"/>
</dbReference>
<comment type="subcellular location">
    <subcellularLocation>
        <location evidence="1">Nucleus</location>
    </subcellularLocation>
</comment>
<dbReference type="CDD" id="cd12148">
    <property type="entry name" value="fungal_TF_MHR"/>
    <property type="match status" value="1"/>
</dbReference>
<dbReference type="STRING" id="86259.A0A4Z1P4B7"/>
<evidence type="ECO:0000259" key="5">
    <source>
        <dbReference type="PROSITE" id="PS50048"/>
    </source>
</evidence>
<dbReference type="AlphaFoldDB" id="A0A4Z1P4B7"/>
<feature type="region of interest" description="Disordered" evidence="4">
    <location>
        <begin position="699"/>
        <end position="721"/>
    </location>
</feature>
<dbReference type="SMART" id="SM00906">
    <property type="entry name" value="Fungal_trans"/>
    <property type="match status" value="1"/>
</dbReference>
<gene>
    <name evidence="6" type="ORF">E6O75_ATG11112</name>
</gene>
<dbReference type="GO" id="GO:0003677">
    <property type="term" value="F:DNA binding"/>
    <property type="evidence" value="ECO:0007669"/>
    <property type="project" value="InterPro"/>
</dbReference>
<protein>
    <submittedName>
        <fullName evidence="6">C6 transcription factor</fullName>
    </submittedName>
</protein>
<dbReference type="InterPro" id="IPR007219">
    <property type="entry name" value="XnlR_reg_dom"/>
</dbReference>
<keyword evidence="3" id="KW-0539">Nucleus</keyword>
<feature type="compositionally biased region" description="Basic and acidic residues" evidence="4">
    <location>
        <begin position="712"/>
        <end position="721"/>
    </location>
</feature>
<dbReference type="GO" id="GO:0000981">
    <property type="term" value="F:DNA-binding transcription factor activity, RNA polymerase II-specific"/>
    <property type="evidence" value="ECO:0007669"/>
    <property type="project" value="InterPro"/>
</dbReference>
<evidence type="ECO:0000313" key="7">
    <source>
        <dbReference type="Proteomes" id="UP000298493"/>
    </source>
</evidence>
<dbReference type="InterPro" id="IPR001138">
    <property type="entry name" value="Zn2Cys6_DnaBD"/>
</dbReference>
<dbReference type="GO" id="GO:0006351">
    <property type="term" value="P:DNA-templated transcription"/>
    <property type="evidence" value="ECO:0007669"/>
    <property type="project" value="InterPro"/>
</dbReference>
<proteinExistence type="predicted"/>
<comment type="caution">
    <text evidence="6">The sequence shown here is derived from an EMBL/GenBank/DDBJ whole genome shotgun (WGS) entry which is preliminary data.</text>
</comment>
<evidence type="ECO:0000256" key="1">
    <source>
        <dbReference type="ARBA" id="ARBA00004123"/>
    </source>
</evidence>
<sequence>MSLKFDTPNPDVPLKTAASKRPRVLACVLCQQRKVKCNHQSPCNQCIKSRVECIPTTLAPRRRKRRFPERDLLERLRKYEELLRQNKIPFQALDKFSAGEEEATNADESDGGDDEPSPGVESPTKPHGVRNAWHSIDDGDDVSQVVRQTEINSAWDPFRANDNLLFGTSGVAVDVSDVHPMPVHILKLWQIYLENVNPLLKVTHTPSLQPRIIEAAGNFTDIDPALETLMFSIYCMAIQSLPEDECMAIFGSSRQHLLPRYQGGCQQALLNCGFLRRNDRDSLTALYLYLMSLMSSTVPQSLSSILGIAIRTAQRMGIHNESTLSRHSILEAELRRRLWWALVIFDTRVGEMAGFSTTTLGSHWTCKPPLNVSDSDLRTEMKKPPDAQMRFTEATFAVVRGEIADFVRHAAFHLEITNQVPKSPIQNVRHAAHESLSKLEEKIDAKYLHSCDLEDPLHFMTTWMKRAFLSRHHLMDLLSRYPTGQFGATDPERTTRLSYALEMLKCDTMIRNSSLTRGYRWLADQHFPFFAYIIVVQVLMRYPRMKEADDAWEIISDHFEARFTPDWEGHHSFFLLLSKIISRAWKARELAFKKTGDLSKVPRVVATIARKLGGIAEVTEESTTKQSNTLLGMSMEDLYMPIQIPAIMEDHNWMYATRGGPVDGSTGLDLCFGLPGQAMDVDSSSFDFGAMDWDALLGNSTTDSSGPTPPYYHDEASFRRR</sequence>